<keyword evidence="5 8" id="KW-0812">Transmembrane</keyword>
<evidence type="ECO:0000256" key="5">
    <source>
        <dbReference type="ARBA" id="ARBA00022692"/>
    </source>
</evidence>
<evidence type="ECO:0000256" key="3">
    <source>
        <dbReference type="ARBA" id="ARBA00022448"/>
    </source>
</evidence>
<comment type="similarity">
    <text evidence="2">Belongs to the binding-protein-dependent transport system permease family. FecCD subfamily.</text>
</comment>
<dbReference type="InterPro" id="IPR000522">
    <property type="entry name" value="ABC_transptr_permease_BtuC"/>
</dbReference>
<evidence type="ECO:0000256" key="6">
    <source>
        <dbReference type="ARBA" id="ARBA00022989"/>
    </source>
</evidence>
<protein>
    <submittedName>
        <fullName evidence="9">Enterobactin ABC transporter permease</fullName>
    </submittedName>
</protein>
<feature type="transmembrane region" description="Helical" evidence="8">
    <location>
        <begin position="103"/>
        <end position="121"/>
    </location>
</feature>
<proteinExistence type="inferred from homology"/>
<dbReference type="GO" id="GO:0022857">
    <property type="term" value="F:transmembrane transporter activity"/>
    <property type="evidence" value="ECO:0007669"/>
    <property type="project" value="InterPro"/>
</dbReference>
<evidence type="ECO:0000256" key="8">
    <source>
        <dbReference type="SAM" id="Phobius"/>
    </source>
</evidence>
<name>A0A917IDL6_9MICO</name>
<reference evidence="9" key="1">
    <citation type="journal article" date="2014" name="Int. J. Syst. Evol. Microbiol.">
        <title>Complete genome sequence of Corynebacterium casei LMG S-19264T (=DSM 44701T), isolated from a smear-ripened cheese.</title>
        <authorList>
            <consortium name="US DOE Joint Genome Institute (JGI-PGF)"/>
            <person name="Walter F."/>
            <person name="Albersmeier A."/>
            <person name="Kalinowski J."/>
            <person name="Ruckert C."/>
        </authorList>
    </citation>
    <scope>NUCLEOTIDE SEQUENCE</scope>
    <source>
        <strain evidence="9">CGMCC 1.15794</strain>
    </source>
</reference>
<dbReference type="Proteomes" id="UP000657592">
    <property type="component" value="Unassembled WGS sequence"/>
</dbReference>
<feature type="transmembrane region" description="Helical" evidence="8">
    <location>
        <begin position="73"/>
        <end position="91"/>
    </location>
</feature>
<dbReference type="Pfam" id="PF01032">
    <property type="entry name" value="FecCD"/>
    <property type="match status" value="1"/>
</dbReference>
<dbReference type="GO" id="GO:0033214">
    <property type="term" value="P:siderophore-iron import into cell"/>
    <property type="evidence" value="ECO:0007669"/>
    <property type="project" value="TreeGrafter"/>
</dbReference>
<dbReference type="PANTHER" id="PTHR30472">
    <property type="entry name" value="FERRIC ENTEROBACTIN TRANSPORT SYSTEM PERMEASE PROTEIN"/>
    <property type="match status" value="1"/>
</dbReference>
<feature type="transmembrane region" description="Helical" evidence="8">
    <location>
        <begin position="313"/>
        <end position="334"/>
    </location>
</feature>
<feature type="transmembrane region" description="Helical" evidence="8">
    <location>
        <begin position="242"/>
        <end position="264"/>
    </location>
</feature>
<evidence type="ECO:0000256" key="7">
    <source>
        <dbReference type="ARBA" id="ARBA00023136"/>
    </source>
</evidence>
<dbReference type="PANTHER" id="PTHR30472:SF24">
    <property type="entry name" value="FERRIC ENTEROBACTIN TRANSPORT SYSTEM PERMEASE PROTEIN FEPG"/>
    <property type="match status" value="1"/>
</dbReference>
<accession>A0A917IDL6</accession>
<feature type="transmembrane region" description="Helical" evidence="8">
    <location>
        <begin position="157"/>
        <end position="176"/>
    </location>
</feature>
<dbReference type="InterPro" id="IPR037294">
    <property type="entry name" value="ABC_BtuC-like"/>
</dbReference>
<gene>
    <name evidence="9" type="ORF">GCM10010921_02870</name>
</gene>
<feature type="transmembrane region" description="Helical" evidence="8">
    <location>
        <begin position="127"/>
        <end position="145"/>
    </location>
</feature>
<evidence type="ECO:0000313" key="9">
    <source>
        <dbReference type="EMBL" id="GGH34845.1"/>
    </source>
</evidence>
<keyword evidence="4" id="KW-1003">Cell membrane</keyword>
<dbReference type="CDD" id="cd06550">
    <property type="entry name" value="TM_ABC_iron-siderophores_like"/>
    <property type="match status" value="1"/>
</dbReference>
<keyword evidence="7 8" id="KW-0472">Membrane</keyword>
<comment type="caution">
    <text evidence="9">The sequence shown here is derived from an EMBL/GenBank/DDBJ whole genome shotgun (WGS) entry which is preliminary data.</text>
</comment>
<evidence type="ECO:0000256" key="1">
    <source>
        <dbReference type="ARBA" id="ARBA00004651"/>
    </source>
</evidence>
<keyword evidence="3" id="KW-0813">Transport</keyword>
<dbReference type="AlphaFoldDB" id="A0A917IDL6"/>
<sequence>MSQGVLFLGVRRATARRSAVVATVMAAIAALALGVALLLGDFVLSPGAMLQALFGGGTPIERYVVWHVRMPRAALALLAGAALGLAGALFQTMLRNPLASPDLLGISGGASVGAVFATLVAGWTGAAVAGAAFAGASIVAVVLLLAARTLADGGYRLVLAGVGIAFLCAAIVGYLLKRAQQNEAGSVLMWITGSLGATTWEPVLVLGTVLVGGAVATTLLARPLELSELGDPLVRGLGSRPAAVRAGVVLVAVLLAATTAAFIGPVSFVALCAAPIARTLVGRGALALPAAAFTGAALLLLADVVAQHAFPGAAVPVGVVTGAVGAPYLLWLLASSKGHRA</sequence>
<comment type="subcellular location">
    <subcellularLocation>
        <location evidence="1">Cell membrane</location>
        <topology evidence="1">Multi-pass membrane protein</topology>
    </subcellularLocation>
</comment>
<dbReference type="SUPFAM" id="SSF81345">
    <property type="entry name" value="ABC transporter involved in vitamin B12 uptake, BtuC"/>
    <property type="match status" value="1"/>
</dbReference>
<keyword evidence="10" id="KW-1185">Reference proteome</keyword>
<dbReference type="RefSeq" id="WP_229662996.1">
    <property type="nucleotide sequence ID" value="NZ_BMJY01000001.1"/>
</dbReference>
<organism evidence="9 10">
    <name type="scientific">Microbacterium album</name>
    <dbReference type="NCBI Taxonomy" id="2053191"/>
    <lineage>
        <taxon>Bacteria</taxon>
        <taxon>Bacillati</taxon>
        <taxon>Actinomycetota</taxon>
        <taxon>Actinomycetes</taxon>
        <taxon>Micrococcales</taxon>
        <taxon>Microbacteriaceae</taxon>
        <taxon>Microbacterium</taxon>
    </lineage>
</organism>
<evidence type="ECO:0000313" key="10">
    <source>
        <dbReference type="Proteomes" id="UP000657592"/>
    </source>
</evidence>
<evidence type="ECO:0000256" key="2">
    <source>
        <dbReference type="ARBA" id="ARBA00007935"/>
    </source>
</evidence>
<feature type="transmembrane region" description="Helical" evidence="8">
    <location>
        <begin position="284"/>
        <end position="306"/>
    </location>
</feature>
<evidence type="ECO:0000256" key="4">
    <source>
        <dbReference type="ARBA" id="ARBA00022475"/>
    </source>
</evidence>
<dbReference type="EMBL" id="BMJY01000001">
    <property type="protein sequence ID" value="GGH34845.1"/>
    <property type="molecule type" value="Genomic_DNA"/>
</dbReference>
<keyword evidence="6 8" id="KW-1133">Transmembrane helix</keyword>
<feature type="transmembrane region" description="Helical" evidence="8">
    <location>
        <begin position="20"/>
        <end position="40"/>
    </location>
</feature>
<reference evidence="9" key="2">
    <citation type="submission" date="2020-09" db="EMBL/GenBank/DDBJ databases">
        <authorList>
            <person name="Sun Q."/>
            <person name="Zhou Y."/>
        </authorList>
    </citation>
    <scope>NUCLEOTIDE SEQUENCE</scope>
    <source>
        <strain evidence="9">CGMCC 1.15794</strain>
    </source>
</reference>
<dbReference type="GO" id="GO:0005886">
    <property type="term" value="C:plasma membrane"/>
    <property type="evidence" value="ECO:0007669"/>
    <property type="project" value="UniProtKB-SubCell"/>
</dbReference>
<feature type="transmembrane region" description="Helical" evidence="8">
    <location>
        <begin position="203"/>
        <end position="221"/>
    </location>
</feature>
<dbReference type="Gene3D" id="1.10.3470.10">
    <property type="entry name" value="ABC transporter involved in vitamin B12 uptake, BtuC"/>
    <property type="match status" value="1"/>
</dbReference>